<keyword evidence="2" id="KW-0560">Oxidoreductase</keyword>
<comment type="cofactor">
    <cofactor evidence="1">
        <name>Fe(2+)</name>
        <dbReference type="ChEBI" id="CHEBI:29033"/>
    </cofactor>
</comment>
<proteinExistence type="predicted"/>
<dbReference type="PANTHER" id="PTHR10696">
    <property type="entry name" value="GAMMA-BUTYROBETAINE HYDROXYLASE-RELATED"/>
    <property type="match status" value="1"/>
</dbReference>
<protein>
    <submittedName>
        <fullName evidence="4">TauD/TfdA family dioxygenase</fullName>
    </submittedName>
</protein>
<dbReference type="Gene3D" id="3.60.130.10">
    <property type="entry name" value="Clavaminate synthase-like"/>
    <property type="match status" value="1"/>
</dbReference>
<reference evidence="4 5" key="1">
    <citation type="submission" date="2019-07" db="EMBL/GenBank/DDBJ databases">
        <title>Shewanella sp. YLB-06 whole genomic sequence.</title>
        <authorList>
            <person name="Yu L."/>
        </authorList>
    </citation>
    <scope>NUCLEOTIDE SEQUENCE [LARGE SCALE GENOMIC DNA]</scope>
    <source>
        <strain evidence="4 5">YLB-06</strain>
    </source>
</reference>
<dbReference type="Proteomes" id="UP000315947">
    <property type="component" value="Chromosome"/>
</dbReference>
<dbReference type="InterPro" id="IPR003819">
    <property type="entry name" value="TauD/TfdA-like"/>
</dbReference>
<evidence type="ECO:0000313" key="5">
    <source>
        <dbReference type="Proteomes" id="UP000315947"/>
    </source>
</evidence>
<dbReference type="InterPro" id="IPR050411">
    <property type="entry name" value="AlphaKG_dependent_hydroxylases"/>
</dbReference>
<keyword evidence="5" id="KW-1185">Reference proteome</keyword>
<name>A0ABX5WYZ1_9GAMM</name>
<dbReference type="EMBL" id="CP041614">
    <property type="protein sequence ID" value="QDO84327.1"/>
    <property type="molecule type" value="Genomic_DNA"/>
</dbReference>
<dbReference type="GO" id="GO:0051213">
    <property type="term" value="F:dioxygenase activity"/>
    <property type="evidence" value="ECO:0007669"/>
    <property type="project" value="UniProtKB-KW"/>
</dbReference>
<dbReference type="Pfam" id="PF02668">
    <property type="entry name" value="TauD"/>
    <property type="match status" value="1"/>
</dbReference>
<gene>
    <name evidence="4" type="ORF">FM037_15215</name>
</gene>
<evidence type="ECO:0000256" key="2">
    <source>
        <dbReference type="ARBA" id="ARBA00023002"/>
    </source>
</evidence>
<organism evidence="4 5">
    <name type="scientific">Shewanella psychropiezotolerans</name>
    <dbReference type="NCBI Taxonomy" id="2593655"/>
    <lineage>
        <taxon>Bacteria</taxon>
        <taxon>Pseudomonadati</taxon>
        <taxon>Pseudomonadota</taxon>
        <taxon>Gammaproteobacteria</taxon>
        <taxon>Alteromonadales</taxon>
        <taxon>Shewanellaceae</taxon>
        <taxon>Shewanella</taxon>
    </lineage>
</organism>
<dbReference type="SUPFAM" id="SSF51197">
    <property type="entry name" value="Clavaminate synthase-like"/>
    <property type="match status" value="1"/>
</dbReference>
<evidence type="ECO:0000313" key="4">
    <source>
        <dbReference type="EMBL" id="QDO84327.1"/>
    </source>
</evidence>
<dbReference type="InterPro" id="IPR042098">
    <property type="entry name" value="TauD-like_sf"/>
</dbReference>
<evidence type="ECO:0000259" key="3">
    <source>
        <dbReference type="Pfam" id="PF02668"/>
    </source>
</evidence>
<dbReference type="PANTHER" id="PTHR10696:SF53">
    <property type="entry name" value="TYROSINE ISONITRILE DESATURASE"/>
    <property type="match status" value="1"/>
</dbReference>
<feature type="domain" description="TauD/TfdA-like" evidence="3">
    <location>
        <begin position="17"/>
        <end position="261"/>
    </location>
</feature>
<evidence type="ECO:0000256" key="1">
    <source>
        <dbReference type="ARBA" id="ARBA00001954"/>
    </source>
</evidence>
<dbReference type="RefSeq" id="WP_144046687.1">
    <property type="nucleotide sequence ID" value="NZ_CP041614.1"/>
</dbReference>
<accession>A0ABX5WYZ1</accession>
<sequence length="278" mass="32173">MHYNITRLDPFGVMVEPIAQPASVQIIDIEALRALFKIHQLVLLRGFDSFATNDDLATYCEQWGDISIWPFGKVLELVQQDKPDDHIFDNNYMPMHWDGMYRPQVPEYQIFQCVSAPETGHGGRTTFSHTVLALEYASETEIALWEKITATYEREMAFYNSRTTSLIITQHPYLNHAVIRYNEPHLEEKGVFINPSNMAFSGITETESQEFHASLRASLYDPRCFYAHEWQTGDLVISDNFNLLHGREAFTSNTPRHLRRVHINANPVFENPNLESYQ</sequence>
<keyword evidence="4" id="KW-0223">Dioxygenase</keyword>